<feature type="compositionally biased region" description="Basic and acidic residues" evidence="1">
    <location>
        <begin position="55"/>
        <end position="65"/>
    </location>
</feature>
<reference evidence="2" key="1">
    <citation type="journal article" date="2005" name="BMC Biol.">
        <title>The sequence of rice chromosomes 11 and 12, rich in disease resistance genes and recent gene duplications.</title>
        <authorList>
            <consortium name="The rice chromosomes 11 and 12 sequencing consortia"/>
        </authorList>
    </citation>
    <scope>NUCLEOTIDE SEQUENCE [LARGE SCALE GENOMIC DNA]</scope>
</reference>
<organism evidence="2">
    <name type="scientific">Oryza sativa subsp. japonica</name>
    <name type="common">Rice</name>
    <dbReference type="NCBI Taxonomy" id="39947"/>
    <lineage>
        <taxon>Eukaryota</taxon>
        <taxon>Viridiplantae</taxon>
        <taxon>Streptophyta</taxon>
        <taxon>Embryophyta</taxon>
        <taxon>Tracheophyta</taxon>
        <taxon>Spermatophyta</taxon>
        <taxon>Magnoliopsida</taxon>
        <taxon>Liliopsida</taxon>
        <taxon>Poales</taxon>
        <taxon>Poaceae</taxon>
        <taxon>BOP clade</taxon>
        <taxon>Oryzoideae</taxon>
        <taxon>Oryzeae</taxon>
        <taxon>Oryzinae</taxon>
        <taxon>Oryza</taxon>
        <taxon>Oryza sativa</taxon>
    </lineage>
</organism>
<feature type="compositionally biased region" description="Low complexity" evidence="1">
    <location>
        <begin position="102"/>
        <end position="118"/>
    </location>
</feature>
<proteinExistence type="predicted"/>
<reference evidence="2" key="2">
    <citation type="submission" date="2005-04" db="EMBL/GenBank/DDBJ databases">
        <authorList>
            <person name="Buell C.R."/>
            <person name="Wing R.A."/>
            <person name="McCombie W.A."/>
            <person name="Ouyang S."/>
        </authorList>
    </citation>
    <scope>NUCLEOTIDE SEQUENCE</scope>
</reference>
<feature type="region of interest" description="Disordered" evidence="1">
    <location>
        <begin position="1"/>
        <end position="31"/>
    </location>
</feature>
<sequence>MSAAAPGITSHGEVDQGYGGGGGPDLIGGCQPRDALAKAATITTVIEDNIATSSKADDGKTEKHTGATSSTVSAKVEDSITVSGKVSDSPYQNAVFGKVDDPTASLPMTTTPPLLYPTRSPCHRPPLRMASPRGGNFPVGPWDPPGA</sequence>
<name>Q2R0E4_ORYSJ</name>
<feature type="compositionally biased region" description="Gly residues" evidence="1">
    <location>
        <begin position="17"/>
        <end position="26"/>
    </location>
</feature>
<accession>Q2R0E4</accession>
<gene>
    <name evidence="2" type="ordered locus">LOC_Os11g42840</name>
</gene>
<evidence type="ECO:0000256" key="1">
    <source>
        <dbReference type="SAM" id="MobiDB-lite"/>
    </source>
</evidence>
<dbReference type="EMBL" id="DP000010">
    <property type="protein sequence ID" value="ABA94987.1"/>
    <property type="molecule type" value="Genomic_DNA"/>
</dbReference>
<feature type="compositionally biased region" description="Polar residues" evidence="1">
    <location>
        <begin position="80"/>
        <end position="92"/>
    </location>
</feature>
<feature type="region of interest" description="Disordered" evidence="1">
    <location>
        <begin position="47"/>
        <end position="147"/>
    </location>
</feature>
<protein>
    <submittedName>
        <fullName evidence="2">Uncharacterized protein</fullName>
    </submittedName>
</protein>
<evidence type="ECO:0000313" key="2">
    <source>
        <dbReference type="EMBL" id="ABA94987.1"/>
    </source>
</evidence>
<reference evidence="2" key="3">
    <citation type="submission" date="2006-01" db="EMBL/GenBank/DDBJ databases">
        <authorList>
            <person name="Buell R."/>
        </authorList>
    </citation>
    <scope>NUCLEOTIDE SEQUENCE</scope>
</reference>
<dbReference type="AlphaFoldDB" id="Q2R0E4"/>